<evidence type="ECO:0000256" key="1">
    <source>
        <dbReference type="ARBA" id="ARBA00004817"/>
    </source>
</evidence>
<dbReference type="PANTHER" id="PTHR38041:SF2">
    <property type="entry name" value="SECRETED CHORISMATE MUTASE"/>
    <property type="match status" value="1"/>
</dbReference>
<evidence type="ECO:0000256" key="3">
    <source>
        <dbReference type="ARBA" id="ARBA00022729"/>
    </source>
</evidence>
<evidence type="ECO:0000313" key="7">
    <source>
        <dbReference type="EMBL" id="MFD1233242.1"/>
    </source>
</evidence>
<evidence type="ECO:0000256" key="5">
    <source>
        <dbReference type="SAM" id="SignalP"/>
    </source>
</evidence>
<dbReference type="Gene3D" id="1.20.59.10">
    <property type="entry name" value="Chorismate mutase"/>
    <property type="match status" value="1"/>
</dbReference>
<evidence type="ECO:0000256" key="4">
    <source>
        <dbReference type="ARBA" id="ARBA00023235"/>
    </source>
</evidence>
<name>A0ABW3VDJ8_9PSEU</name>
<feature type="chain" id="PRO_5046518956" description="chorismate mutase" evidence="5">
    <location>
        <begin position="25"/>
        <end position="201"/>
    </location>
</feature>
<dbReference type="GO" id="GO:0004106">
    <property type="term" value="F:chorismate mutase activity"/>
    <property type="evidence" value="ECO:0007669"/>
    <property type="project" value="UniProtKB-EC"/>
</dbReference>
<dbReference type="EC" id="5.4.99.5" evidence="2"/>
<evidence type="ECO:0000313" key="8">
    <source>
        <dbReference type="Proteomes" id="UP001597182"/>
    </source>
</evidence>
<dbReference type="NCBIfam" id="TIGR01806">
    <property type="entry name" value="CM_mono2"/>
    <property type="match status" value="1"/>
</dbReference>
<dbReference type="Proteomes" id="UP001597182">
    <property type="component" value="Unassembled WGS sequence"/>
</dbReference>
<dbReference type="InterPro" id="IPR008240">
    <property type="entry name" value="Chorismate_mutase_periplasmic"/>
</dbReference>
<protein>
    <recommendedName>
        <fullName evidence="2">chorismate mutase</fullName>
        <ecNumber evidence="2">5.4.99.5</ecNumber>
    </recommendedName>
</protein>
<dbReference type="EMBL" id="JBHTMB010000054">
    <property type="protein sequence ID" value="MFD1233242.1"/>
    <property type="molecule type" value="Genomic_DNA"/>
</dbReference>
<dbReference type="PANTHER" id="PTHR38041">
    <property type="entry name" value="CHORISMATE MUTASE"/>
    <property type="match status" value="1"/>
</dbReference>
<feature type="signal peptide" evidence="5">
    <location>
        <begin position="1"/>
        <end position="24"/>
    </location>
</feature>
<dbReference type="Pfam" id="PF01817">
    <property type="entry name" value="CM_2"/>
    <property type="match status" value="1"/>
</dbReference>
<accession>A0ABW3VDJ8</accession>
<dbReference type="SUPFAM" id="SSF48600">
    <property type="entry name" value="Chorismate mutase II"/>
    <property type="match status" value="1"/>
</dbReference>
<keyword evidence="8" id="KW-1185">Reference proteome</keyword>
<comment type="pathway">
    <text evidence="1">Metabolic intermediate biosynthesis; prephenate biosynthesis; prephenate from chorismate: step 1/1.</text>
</comment>
<dbReference type="InterPro" id="IPR002701">
    <property type="entry name" value="CM_II_prokaryot"/>
</dbReference>
<keyword evidence="4 7" id="KW-0413">Isomerase</keyword>
<sequence length="201" mass="20680">MPAHAPRRRLLAGPLLVCALAVLAALAPTAGPAVRTVGDSTADSGVDPLLDLIVTRIETGDVVARAKWASRGPVEDPAREQVVLDAARAGATGRGLDPDVVAAVFADQIAASKVVQYGLFSDWTAEPAAAPAPGTDLATVRPVLDRITTGLLDQLAATADRRDGAACGRTVQDAARHAAVRAGFDELHRAALARAVRSLCT</sequence>
<feature type="domain" description="Chorismate mutase" evidence="6">
    <location>
        <begin position="25"/>
        <end position="120"/>
    </location>
</feature>
<evidence type="ECO:0000256" key="2">
    <source>
        <dbReference type="ARBA" id="ARBA00012404"/>
    </source>
</evidence>
<comment type="caution">
    <text evidence="7">The sequence shown here is derived from an EMBL/GenBank/DDBJ whole genome shotgun (WGS) entry which is preliminary data.</text>
</comment>
<dbReference type="InterPro" id="IPR036263">
    <property type="entry name" value="Chorismate_II_sf"/>
</dbReference>
<evidence type="ECO:0000259" key="6">
    <source>
        <dbReference type="PROSITE" id="PS51168"/>
    </source>
</evidence>
<dbReference type="PROSITE" id="PS51168">
    <property type="entry name" value="CHORISMATE_MUT_2"/>
    <property type="match status" value="1"/>
</dbReference>
<dbReference type="RefSeq" id="WP_103383330.1">
    <property type="nucleotide sequence ID" value="NZ_BAABKS010000040.1"/>
</dbReference>
<gene>
    <name evidence="7" type="ORF">ACFQ34_08110</name>
</gene>
<dbReference type="InterPro" id="IPR051331">
    <property type="entry name" value="Chorismate_mutase-related"/>
</dbReference>
<reference evidence="8" key="1">
    <citation type="journal article" date="2019" name="Int. J. Syst. Evol. Microbiol.">
        <title>The Global Catalogue of Microorganisms (GCM) 10K type strain sequencing project: providing services to taxonomists for standard genome sequencing and annotation.</title>
        <authorList>
            <consortium name="The Broad Institute Genomics Platform"/>
            <consortium name="The Broad Institute Genome Sequencing Center for Infectious Disease"/>
            <person name="Wu L."/>
            <person name="Ma J."/>
        </authorList>
    </citation>
    <scope>NUCLEOTIDE SEQUENCE [LARGE SCALE GENOMIC DNA]</scope>
    <source>
        <strain evidence="8">CCUG 49018</strain>
    </source>
</reference>
<dbReference type="InterPro" id="IPR036979">
    <property type="entry name" value="CM_dom_sf"/>
</dbReference>
<dbReference type="SMART" id="SM00830">
    <property type="entry name" value="CM_2"/>
    <property type="match status" value="1"/>
</dbReference>
<proteinExistence type="predicted"/>
<dbReference type="NCBIfam" id="NF006741">
    <property type="entry name" value="PRK09269.1"/>
    <property type="match status" value="1"/>
</dbReference>
<keyword evidence="3 5" id="KW-0732">Signal</keyword>
<organism evidence="7 8">
    <name type="scientific">Pseudonocardia benzenivorans</name>
    <dbReference type="NCBI Taxonomy" id="228005"/>
    <lineage>
        <taxon>Bacteria</taxon>
        <taxon>Bacillati</taxon>
        <taxon>Actinomycetota</taxon>
        <taxon>Actinomycetes</taxon>
        <taxon>Pseudonocardiales</taxon>
        <taxon>Pseudonocardiaceae</taxon>
        <taxon>Pseudonocardia</taxon>
    </lineage>
</organism>